<evidence type="ECO:0000313" key="3">
    <source>
        <dbReference type="Proteomes" id="UP000499080"/>
    </source>
</evidence>
<dbReference type="AlphaFoldDB" id="A0A4Y2I4A7"/>
<accession>A0A4Y2I4A7</accession>
<organism evidence="2 3">
    <name type="scientific">Araneus ventricosus</name>
    <name type="common">Orbweaver spider</name>
    <name type="synonym">Epeira ventricosa</name>
    <dbReference type="NCBI Taxonomy" id="182803"/>
    <lineage>
        <taxon>Eukaryota</taxon>
        <taxon>Metazoa</taxon>
        <taxon>Ecdysozoa</taxon>
        <taxon>Arthropoda</taxon>
        <taxon>Chelicerata</taxon>
        <taxon>Arachnida</taxon>
        <taxon>Araneae</taxon>
        <taxon>Araneomorphae</taxon>
        <taxon>Entelegynae</taxon>
        <taxon>Araneoidea</taxon>
        <taxon>Araneidae</taxon>
        <taxon>Araneus</taxon>
    </lineage>
</organism>
<comment type="caution">
    <text evidence="2">The sequence shown here is derived from an EMBL/GenBank/DDBJ whole genome shotgun (WGS) entry which is preliminary data.</text>
</comment>
<sequence length="102" mass="11549">MNRRDDGIKLEDNDDEEELEEKPPSEQETLQVLRTLRSVQCVLNLPMSFIHMNGLSNECLITEKTELKSKVSLLISNIEKEDTFRARTELTKGGLSSLKGNG</sequence>
<name>A0A4Y2I4A7_ARAVE</name>
<evidence type="ECO:0000256" key="1">
    <source>
        <dbReference type="SAM" id="MobiDB-lite"/>
    </source>
</evidence>
<keyword evidence="3" id="KW-1185">Reference proteome</keyword>
<feature type="compositionally biased region" description="Basic and acidic residues" evidence="1">
    <location>
        <begin position="1"/>
        <end position="11"/>
    </location>
</feature>
<reference evidence="2 3" key="1">
    <citation type="journal article" date="2019" name="Sci. Rep.">
        <title>Orb-weaving spider Araneus ventricosus genome elucidates the spidroin gene catalogue.</title>
        <authorList>
            <person name="Kono N."/>
            <person name="Nakamura H."/>
            <person name="Ohtoshi R."/>
            <person name="Moran D.A.P."/>
            <person name="Shinohara A."/>
            <person name="Yoshida Y."/>
            <person name="Fujiwara M."/>
            <person name="Mori M."/>
            <person name="Tomita M."/>
            <person name="Arakawa K."/>
        </authorList>
    </citation>
    <scope>NUCLEOTIDE SEQUENCE [LARGE SCALE GENOMIC DNA]</scope>
</reference>
<dbReference type="EMBL" id="BGPR01002384">
    <property type="protein sequence ID" value="GBM72563.1"/>
    <property type="molecule type" value="Genomic_DNA"/>
</dbReference>
<protein>
    <submittedName>
        <fullName evidence="2">Uncharacterized protein</fullName>
    </submittedName>
</protein>
<feature type="region of interest" description="Disordered" evidence="1">
    <location>
        <begin position="1"/>
        <end position="29"/>
    </location>
</feature>
<proteinExistence type="predicted"/>
<evidence type="ECO:0000313" key="2">
    <source>
        <dbReference type="EMBL" id="GBM72563.1"/>
    </source>
</evidence>
<dbReference type="Proteomes" id="UP000499080">
    <property type="component" value="Unassembled WGS sequence"/>
</dbReference>
<gene>
    <name evidence="2" type="ORF">AVEN_81834_1</name>
</gene>